<accession>A0A8C6SBJ3</accession>
<reference evidence="4" key="1">
    <citation type="submission" date="2025-08" db="UniProtKB">
        <authorList>
            <consortium name="Ensembl"/>
        </authorList>
    </citation>
    <scope>IDENTIFICATION</scope>
</reference>
<dbReference type="Ensembl" id="ENSNMLT00000003782.1">
    <property type="protein sequence ID" value="ENSNMLP00000003301.1"/>
    <property type="gene ID" value="ENSNMLG00000002385.1"/>
</dbReference>
<dbReference type="InterPro" id="IPR032778">
    <property type="entry name" value="GF_recep_IV"/>
</dbReference>
<keyword evidence="5" id="KW-1185">Reference proteome</keyword>
<dbReference type="PANTHER" id="PTHR15332:SF175">
    <property type="entry name" value="PROPROTEIN CONVERTASE SUBTILISIN_KEXIN TYPE 5-LIKE"/>
    <property type="match status" value="1"/>
</dbReference>
<name>A0A8C6SBJ3_9GOBI</name>
<dbReference type="PANTHER" id="PTHR15332">
    <property type="entry name" value="PROPROTEIN CONVERTASE SUBTILISIN_KEXIN TYPE 5-LIKE"/>
    <property type="match status" value="1"/>
</dbReference>
<dbReference type="SMART" id="SM00261">
    <property type="entry name" value="FU"/>
    <property type="match status" value="4"/>
</dbReference>
<sequence>MSLAHKLLYTFKNTAKTYKTIQHNNVEHRNHRCSSQKKAKNAAAPREREVSVVYTGECHPCHKYCHRCSGPGANHCLTCNQEHLLHSKCPAGYYRDEIGLKCEPCHSSCESCVGKHSNECLSCKSSLFREGKECVDICQHSHYGNPSSRTCEQCDPSCRECSGAGEESCLSCTMGLVYLRKEGRCLTTCPEGYYHDAVHQTCEPCHATCRSCSAKESHLCQSCHVGYRLSDGMCESMCYRGQYPVIEVNICHPQGPQLYNGVK</sequence>
<dbReference type="InterPro" id="IPR006212">
    <property type="entry name" value="Furin_repeat"/>
</dbReference>
<comment type="caution">
    <text evidence="2">Lacks conserved residue(s) required for the propagation of feature annotation.</text>
</comment>
<feature type="repeat" description="TNFR-Cys" evidence="2">
    <location>
        <begin position="188"/>
        <end position="234"/>
    </location>
</feature>
<evidence type="ECO:0000313" key="5">
    <source>
        <dbReference type="Proteomes" id="UP000694523"/>
    </source>
</evidence>
<evidence type="ECO:0000256" key="2">
    <source>
        <dbReference type="PROSITE-ProRule" id="PRU00206"/>
    </source>
</evidence>
<reference evidence="4" key="2">
    <citation type="submission" date="2025-09" db="UniProtKB">
        <authorList>
            <consortium name="Ensembl"/>
        </authorList>
    </citation>
    <scope>IDENTIFICATION</scope>
</reference>
<dbReference type="InterPro" id="IPR001368">
    <property type="entry name" value="TNFR/NGFR_Cys_rich_reg"/>
</dbReference>
<dbReference type="AlphaFoldDB" id="A0A8C6SBJ3"/>
<evidence type="ECO:0000256" key="1">
    <source>
        <dbReference type="ARBA" id="ARBA00023180"/>
    </source>
</evidence>
<evidence type="ECO:0000313" key="4">
    <source>
        <dbReference type="Ensembl" id="ENSNMLP00000003301.1"/>
    </source>
</evidence>
<keyword evidence="1" id="KW-0325">Glycoprotein</keyword>
<dbReference type="Proteomes" id="UP000694523">
    <property type="component" value="Unplaced"/>
</dbReference>
<feature type="domain" description="TNFR-Cys" evidence="3">
    <location>
        <begin position="188"/>
        <end position="234"/>
    </location>
</feature>
<protein>
    <recommendedName>
        <fullName evidence="3">TNFR-Cys domain-containing protein</fullName>
    </recommendedName>
</protein>
<evidence type="ECO:0000259" key="3">
    <source>
        <dbReference type="PROSITE" id="PS50050"/>
    </source>
</evidence>
<dbReference type="CDD" id="cd00064">
    <property type="entry name" value="FU"/>
    <property type="match status" value="4"/>
</dbReference>
<dbReference type="SUPFAM" id="SSF57184">
    <property type="entry name" value="Growth factor receptor domain"/>
    <property type="match status" value="2"/>
</dbReference>
<proteinExistence type="predicted"/>
<dbReference type="Pfam" id="PF14843">
    <property type="entry name" value="GF_recep_IV"/>
    <property type="match status" value="1"/>
</dbReference>
<dbReference type="Gene3D" id="2.10.220.10">
    <property type="entry name" value="Hormone Receptor, Insulin-like Growth Factor Receptor 1, Chain A, domain 2"/>
    <property type="match status" value="2"/>
</dbReference>
<dbReference type="PROSITE" id="PS50050">
    <property type="entry name" value="TNFR_NGFR_2"/>
    <property type="match status" value="1"/>
</dbReference>
<dbReference type="InterPro" id="IPR009030">
    <property type="entry name" value="Growth_fac_rcpt_cys_sf"/>
</dbReference>
<organism evidence="4 5">
    <name type="scientific">Neogobius melanostomus</name>
    <name type="common">round goby</name>
    <dbReference type="NCBI Taxonomy" id="47308"/>
    <lineage>
        <taxon>Eukaryota</taxon>
        <taxon>Metazoa</taxon>
        <taxon>Chordata</taxon>
        <taxon>Craniata</taxon>
        <taxon>Vertebrata</taxon>
        <taxon>Euteleostomi</taxon>
        <taxon>Actinopterygii</taxon>
        <taxon>Neopterygii</taxon>
        <taxon>Teleostei</taxon>
        <taxon>Neoteleostei</taxon>
        <taxon>Acanthomorphata</taxon>
        <taxon>Gobiaria</taxon>
        <taxon>Gobiiformes</taxon>
        <taxon>Gobioidei</taxon>
        <taxon>Gobiidae</taxon>
        <taxon>Benthophilinae</taxon>
        <taxon>Neogobiini</taxon>
        <taxon>Neogobius</taxon>
    </lineage>
</organism>